<accession>A0A1I3SAZ1</accession>
<protein>
    <submittedName>
        <fullName evidence="2">Uncharacterized protein</fullName>
    </submittedName>
</protein>
<reference evidence="3" key="1">
    <citation type="submission" date="2016-10" db="EMBL/GenBank/DDBJ databases">
        <authorList>
            <person name="Varghese N."/>
            <person name="Submissions S."/>
        </authorList>
    </citation>
    <scope>NUCLEOTIDE SEQUENCE [LARGE SCALE GENOMIC DNA]</scope>
    <source>
        <strain evidence="3">DSM 26348</strain>
    </source>
</reference>
<dbReference type="AlphaFoldDB" id="A0A1I3SAZ1"/>
<proteinExistence type="predicted"/>
<evidence type="ECO:0000256" key="1">
    <source>
        <dbReference type="SAM" id="Phobius"/>
    </source>
</evidence>
<keyword evidence="3" id="KW-1185">Reference proteome</keyword>
<dbReference type="EMBL" id="FOQD01000023">
    <property type="protein sequence ID" value="SFJ54717.1"/>
    <property type="molecule type" value="Genomic_DNA"/>
</dbReference>
<name>A0A1I3SAZ1_9PLAN</name>
<sequence>MSQHNDSTQVVSRIRFAAFVTAAVGLLSLTLASAFGEVAIRTLLLATLAGTFVLGGGLLGLLAMHHVTQTHLPDAGPSEQELLSMSAEERRAELELRKAKGFLALFALSKDASGSEFNEKSSASSFRRTA</sequence>
<evidence type="ECO:0000313" key="2">
    <source>
        <dbReference type="EMBL" id="SFJ54717.1"/>
    </source>
</evidence>
<keyword evidence="1" id="KW-0812">Transmembrane</keyword>
<dbReference type="Proteomes" id="UP000199518">
    <property type="component" value="Unassembled WGS sequence"/>
</dbReference>
<keyword evidence="1" id="KW-1133">Transmembrane helix</keyword>
<evidence type="ECO:0000313" key="3">
    <source>
        <dbReference type="Proteomes" id="UP000199518"/>
    </source>
</evidence>
<keyword evidence="1" id="KW-0472">Membrane</keyword>
<gene>
    <name evidence="2" type="ORF">SAMN05421753_12348</name>
</gene>
<feature type="transmembrane region" description="Helical" evidence="1">
    <location>
        <begin position="42"/>
        <end position="63"/>
    </location>
</feature>
<organism evidence="2 3">
    <name type="scientific">Planctomicrobium piriforme</name>
    <dbReference type="NCBI Taxonomy" id="1576369"/>
    <lineage>
        <taxon>Bacteria</taxon>
        <taxon>Pseudomonadati</taxon>
        <taxon>Planctomycetota</taxon>
        <taxon>Planctomycetia</taxon>
        <taxon>Planctomycetales</taxon>
        <taxon>Planctomycetaceae</taxon>
        <taxon>Planctomicrobium</taxon>
    </lineage>
</organism>
<dbReference type="RefSeq" id="WP_092056522.1">
    <property type="nucleotide sequence ID" value="NZ_FOQD01000023.1"/>
</dbReference>